<keyword evidence="3" id="KW-1185">Reference proteome</keyword>
<name>A0A919J7T1_9ACTN</name>
<evidence type="ECO:0000313" key="2">
    <source>
        <dbReference type="EMBL" id="GIE12156.1"/>
    </source>
</evidence>
<proteinExistence type="predicted"/>
<comment type="caution">
    <text evidence="2">The sequence shown here is derived from an EMBL/GenBank/DDBJ whole genome shotgun (WGS) entry which is preliminary data.</text>
</comment>
<sequence length="49" mass="5252">MGLAGLAGVAATGAVVARSERKRRAYTPDEVRQRLHQRAAESDNVSVTE</sequence>
<gene>
    <name evidence="2" type="ORF">Afe05nite_39960</name>
</gene>
<feature type="region of interest" description="Disordered" evidence="1">
    <location>
        <begin position="27"/>
        <end position="49"/>
    </location>
</feature>
<evidence type="ECO:0000256" key="1">
    <source>
        <dbReference type="SAM" id="MobiDB-lite"/>
    </source>
</evidence>
<dbReference type="Proteomes" id="UP000598174">
    <property type="component" value="Unassembled WGS sequence"/>
</dbReference>
<organism evidence="2 3">
    <name type="scientific">Paractinoplanes ferrugineus</name>
    <dbReference type="NCBI Taxonomy" id="113564"/>
    <lineage>
        <taxon>Bacteria</taxon>
        <taxon>Bacillati</taxon>
        <taxon>Actinomycetota</taxon>
        <taxon>Actinomycetes</taxon>
        <taxon>Micromonosporales</taxon>
        <taxon>Micromonosporaceae</taxon>
        <taxon>Paractinoplanes</taxon>
    </lineage>
</organism>
<accession>A0A919J7T1</accession>
<protein>
    <submittedName>
        <fullName evidence="2">Uncharacterized protein</fullName>
    </submittedName>
</protein>
<dbReference type="AlphaFoldDB" id="A0A919J7T1"/>
<reference evidence="2" key="1">
    <citation type="submission" date="2021-01" db="EMBL/GenBank/DDBJ databases">
        <title>Whole genome shotgun sequence of Actinoplanes ferrugineus NBRC 15555.</title>
        <authorList>
            <person name="Komaki H."/>
            <person name="Tamura T."/>
        </authorList>
    </citation>
    <scope>NUCLEOTIDE SEQUENCE</scope>
    <source>
        <strain evidence="2">NBRC 15555</strain>
    </source>
</reference>
<feature type="compositionally biased region" description="Basic and acidic residues" evidence="1">
    <location>
        <begin position="27"/>
        <end position="41"/>
    </location>
</feature>
<evidence type="ECO:0000313" key="3">
    <source>
        <dbReference type="Proteomes" id="UP000598174"/>
    </source>
</evidence>
<dbReference type="EMBL" id="BOMM01000036">
    <property type="protein sequence ID" value="GIE12156.1"/>
    <property type="molecule type" value="Genomic_DNA"/>
</dbReference>